<keyword evidence="4" id="KW-0521">NADP</keyword>
<dbReference type="OrthoDB" id="72788at2759"/>
<dbReference type="PANTHER" id="PTHR43303:SF4">
    <property type="entry name" value="NADPH DEHYDROGENASE C23G7.10C-RELATED"/>
    <property type="match status" value="1"/>
</dbReference>
<organism evidence="7 8">
    <name type="scientific">Tetrapyrgos nigripes</name>
    <dbReference type="NCBI Taxonomy" id="182062"/>
    <lineage>
        <taxon>Eukaryota</taxon>
        <taxon>Fungi</taxon>
        <taxon>Dikarya</taxon>
        <taxon>Basidiomycota</taxon>
        <taxon>Agaricomycotina</taxon>
        <taxon>Agaricomycetes</taxon>
        <taxon>Agaricomycetidae</taxon>
        <taxon>Agaricales</taxon>
        <taxon>Marasmiineae</taxon>
        <taxon>Marasmiaceae</taxon>
        <taxon>Tetrapyrgos</taxon>
    </lineage>
</organism>
<keyword evidence="5" id="KW-0560">Oxidoreductase</keyword>
<dbReference type="EMBL" id="JAACJM010000025">
    <property type="protein sequence ID" value="KAF5365946.1"/>
    <property type="molecule type" value="Genomic_DNA"/>
</dbReference>
<evidence type="ECO:0000313" key="7">
    <source>
        <dbReference type="EMBL" id="KAF5365946.1"/>
    </source>
</evidence>
<evidence type="ECO:0000256" key="4">
    <source>
        <dbReference type="ARBA" id="ARBA00022857"/>
    </source>
</evidence>
<protein>
    <recommendedName>
        <fullName evidence="6">NADH:flavin oxidoreductase/NADH oxidase N-terminal domain-containing protein</fullName>
    </recommendedName>
</protein>
<feature type="domain" description="NADH:flavin oxidoreductase/NADH oxidase N-terminal" evidence="6">
    <location>
        <begin position="82"/>
        <end position="266"/>
    </location>
</feature>
<comment type="cofactor">
    <cofactor evidence="1">
        <name>FMN</name>
        <dbReference type="ChEBI" id="CHEBI:58210"/>
    </cofactor>
</comment>
<evidence type="ECO:0000256" key="2">
    <source>
        <dbReference type="ARBA" id="ARBA00022630"/>
    </source>
</evidence>
<dbReference type="GO" id="GO:0050661">
    <property type="term" value="F:NADP binding"/>
    <property type="evidence" value="ECO:0007669"/>
    <property type="project" value="InterPro"/>
</dbReference>
<dbReference type="GO" id="GO:0010181">
    <property type="term" value="F:FMN binding"/>
    <property type="evidence" value="ECO:0007669"/>
    <property type="project" value="InterPro"/>
</dbReference>
<dbReference type="InterPro" id="IPR013785">
    <property type="entry name" value="Aldolase_TIM"/>
</dbReference>
<dbReference type="Gene3D" id="3.20.20.70">
    <property type="entry name" value="Aldolase class I"/>
    <property type="match status" value="1"/>
</dbReference>
<proteinExistence type="predicted"/>
<keyword evidence="8" id="KW-1185">Reference proteome</keyword>
<sequence>MTIVNNCSWTLPQRAPQAAMKAPSRYLTIVNNSLATRAPPSTQLEMSTPIIVNKPVPGVPFFSPTQNPPSGTAVEGQPKTAKLFTPIQIRGLEFQNRIFVPSLAQYSAENGHGTPWHMAHRTAVTPEGCGSPEDIGIWQDSHIEPLKQLVDFAHSQGQKIGIQLAHSGRKGSTVTPWLHPSAIVTAAAGGWPDDIVGPSPIAFDENHPVPKELTKSQITNIVKSFADAARQAVRAGFDVIEIHNAHGFLLNSFISPVANKRTDEYGVRLQPIRIQLLQNRN</sequence>
<dbReference type="InterPro" id="IPR001155">
    <property type="entry name" value="OxRdtase_FMN_N"/>
</dbReference>
<dbReference type="InterPro" id="IPR044152">
    <property type="entry name" value="YqjM-like"/>
</dbReference>
<evidence type="ECO:0000259" key="6">
    <source>
        <dbReference type="Pfam" id="PF00724"/>
    </source>
</evidence>
<dbReference type="AlphaFoldDB" id="A0A8H5LQS1"/>
<keyword evidence="2" id="KW-0285">Flavoprotein</keyword>
<dbReference type="Pfam" id="PF00724">
    <property type="entry name" value="Oxidored_FMN"/>
    <property type="match status" value="1"/>
</dbReference>
<name>A0A8H5LQS1_9AGAR</name>
<dbReference type="Proteomes" id="UP000559256">
    <property type="component" value="Unassembled WGS sequence"/>
</dbReference>
<dbReference type="GO" id="GO:0003959">
    <property type="term" value="F:NADPH dehydrogenase activity"/>
    <property type="evidence" value="ECO:0007669"/>
    <property type="project" value="InterPro"/>
</dbReference>
<gene>
    <name evidence="7" type="ORF">D9758_006708</name>
</gene>
<evidence type="ECO:0000256" key="3">
    <source>
        <dbReference type="ARBA" id="ARBA00022643"/>
    </source>
</evidence>
<dbReference type="SUPFAM" id="SSF51395">
    <property type="entry name" value="FMN-linked oxidoreductases"/>
    <property type="match status" value="1"/>
</dbReference>
<dbReference type="PANTHER" id="PTHR43303">
    <property type="entry name" value="NADPH DEHYDROGENASE C23G7.10C-RELATED"/>
    <property type="match status" value="1"/>
</dbReference>
<accession>A0A8H5LQS1</accession>
<comment type="caution">
    <text evidence="7">The sequence shown here is derived from an EMBL/GenBank/DDBJ whole genome shotgun (WGS) entry which is preliminary data.</text>
</comment>
<evidence type="ECO:0000256" key="1">
    <source>
        <dbReference type="ARBA" id="ARBA00001917"/>
    </source>
</evidence>
<evidence type="ECO:0000256" key="5">
    <source>
        <dbReference type="ARBA" id="ARBA00023002"/>
    </source>
</evidence>
<evidence type="ECO:0000313" key="8">
    <source>
        <dbReference type="Proteomes" id="UP000559256"/>
    </source>
</evidence>
<reference evidence="7 8" key="1">
    <citation type="journal article" date="2020" name="ISME J.">
        <title>Uncovering the hidden diversity of litter-decomposition mechanisms in mushroom-forming fungi.</title>
        <authorList>
            <person name="Floudas D."/>
            <person name="Bentzer J."/>
            <person name="Ahren D."/>
            <person name="Johansson T."/>
            <person name="Persson P."/>
            <person name="Tunlid A."/>
        </authorList>
    </citation>
    <scope>NUCLEOTIDE SEQUENCE [LARGE SCALE GENOMIC DNA]</scope>
    <source>
        <strain evidence="7 8">CBS 291.85</strain>
    </source>
</reference>
<keyword evidence="3" id="KW-0288">FMN</keyword>